<dbReference type="InterPro" id="IPR000719">
    <property type="entry name" value="Prot_kinase_dom"/>
</dbReference>
<evidence type="ECO:0000313" key="18">
    <source>
        <dbReference type="EMBL" id="OXA64685.1"/>
    </source>
</evidence>
<feature type="binding site" evidence="11 13">
    <location>
        <position position="50"/>
    </location>
    <ligand>
        <name>ATP</name>
        <dbReference type="ChEBI" id="CHEBI:30616"/>
    </ligand>
</feature>
<dbReference type="GO" id="GO:0005524">
    <property type="term" value="F:ATP binding"/>
    <property type="evidence" value="ECO:0007669"/>
    <property type="project" value="UniProtKB-UniRule"/>
</dbReference>
<feature type="binding site" evidence="11">
    <location>
        <position position="164"/>
    </location>
    <ligand>
        <name>ATP</name>
        <dbReference type="ChEBI" id="CHEBI:30616"/>
    </ligand>
</feature>
<dbReference type="Proteomes" id="UP000198287">
    <property type="component" value="Unassembled WGS sequence"/>
</dbReference>
<gene>
    <name evidence="18" type="ORF">Fcan01_03235</name>
</gene>
<sequence>MALSKENQAMNSSRKWTLQDFEIGKPLGKGKFGNVYLSREKKSKFLIALKVLFKKELKRANVEHQLRREIEIQTHLRHTNIIRMFGYFHDETRVYLILEYASQGELYQYLKNQPNKRFEEPLAAKFIYQIADAIGYCHHRNVLHRDIKPENILLGDDGMLKIGDFGWSVHAPSSKRETVCGTLDYLPPEMVEGSAHDKTADIWSIGILLYEFLVGKPPFETLSYNSTYEKIIRCDYGFPTHVTEGARDLIKKVLKKLPQERLPIRQILVHPWIASHVDISKQHRVNGTGDNRLKQQQHTIQQSTLPTTNKPTTTSSKDHKFLVPAPPSSSKSSSKIPNVKRSYHN</sequence>
<feature type="active site" description="Proton acceptor" evidence="9">
    <location>
        <position position="146"/>
    </location>
</feature>
<dbReference type="PIRSF" id="PIRSF000615">
    <property type="entry name" value="TyrPK_CSF1-R"/>
    <property type="match status" value="1"/>
</dbReference>
<evidence type="ECO:0000256" key="13">
    <source>
        <dbReference type="PROSITE-ProRule" id="PRU10141"/>
    </source>
</evidence>
<feature type="binding site" evidence="10">
    <location>
        <position position="151"/>
    </location>
    <ligand>
        <name>Mg(2+)</name>
        <dbReference type="ChEBI" id="CHEBI:18420"/>
    </ligand>
</feature>
<comment type="subcellular location">
    <subcellularLocation>
        <location evidence="1">Midbody</location>
    </subcellularLocation>
</comment>
<proteinExistence type="inferred from homology"/>
<dbReference type="InterPro" id="IPR030616">
    <property type="entry name" value="Aur-like"/>
</dbReference>
<evidence type="ECO:0000256" key="14">
    <source>
        <dbReference type="RuleBase" id="RU000304"/>
    </source>
</evidence>
<feature type="binding site" evidence="10">
    <location>
        <position position="164"/>
    </location>
    <ligand>
        <name>Mg(2+)</name>
        <dbReference type="ChEBI" id="CHEBI:18420"/>
    </ligand>
</feature>
<dbReference type="GO" id="GO:0030496">
    <property type="term" value="C:midbody"/>
    <property type="evidence" value="ECO:0007669"/>
    <property type="project" value="UniProtKB-SubCell"/>
</dbReference>
<dbReference type="OMA" id="ESRFPEW"/>
<dbReference type="AlphaFoldDB" id="A0A226F4G2"/>
<dbReference type="PROSITE" id="PS50011">
    <property type="entry name" value="PROTEIN_KINASE_DOM"/>
    <property type="match status" value="1"/>
</dbReference>
<dbReference type="GO" id="GO:0032506">
    <property type="term" value="P:cytokinetic process"/>
    <property type="evidence" value="ECO:0007669"/>
    <property type="project" value="UniProtKB-ARBA"/>
</dbReference>
<dbReference type="GO" id="GO:0030261">
    <property type="term" value="P:chromosome condensation"/>
    <property type="evidence" value="ECO:0007669"/>
    <property type="project" value="UniProtKB-ARBA"/>
</dbReference>
<dbReference type="InterPro" id="IPR008271">
    <property type="entry name" value="Ser/Thr_kinase_AS"/>
</dbReference>
<evidence type="ECO:0000259" key="17">
    <source>
        <dbReference type="PROSITE" id="PS50011"/>
    </source>
</evidence>
<comment type="similarity">
    <text evidence="15">Belongs to the protein kinase superfamily. Ser/Thr protein kinase family. Aurora subfamily.</text>
</comment>
<name>A0A226F4G2_FOLCA</name>
<evidence type="ECO:0000256" key="10">
    <source>
        <dbReference type="PIRSR" id="PIRSR000615-3"/>
    </source>
</evidence>
<dbReference type="EMBL" id="LNIX01000001">
    <property type="protein sequence ID" value="OXA64685.1"/>
    <property type="molecule type" value="Genomic_DNA"/>
</dbReference>
<dbReference type="PROSITE" id="PS00107">
    <property type="entry name" value="PROTEIN_KINASE_ATP"/>
    <property type="match status" value="1"/>
</dbReference>
<evidence type="ECO:0000256" key="5">
    <source>
        <dbReference type="ARBA" id="ARBA00022777"/>
    </source>
</evidence>
<evidence type="ECO:0000256" key="15">
    <source>
        <dbReference type="RuleBase" id="RU367134"/>
    </source>
</evidence>
<evidence type="ECO:0000256" key="1">
    <source>
        <dbReference type="ARBA" id="ARBA00004214"/>
    </source>
</evidence>
<organism evidence="18 19">
    <name type="scientific">Folsomia candida</name>
    <name type="common">Springtail</name>
    <dbReference type="NCBI Taxonomy" id="158441"/>
    <lineage>
        <taxon>Eukaryota</taxon>
        <taxon>Metazoa</taxon>
        <taxon>Ecdysozoa</taxon>
        <taxon>Arthropoda</taxon>
        <taxon>Hexapoda</taxon>
        <taxon>Collembola</taxon>
        <taxon>Entomobryomorpha</taxon>
        <taxon>Isotomoidea</taxon>
        <taxon>Isotomidae</taxon>
        <taxon>Proisotominae</taxon>
        <taxon>Folsomia</taxon>
    </lineage>
</organism>
<dbReference type="GO" id="GO:0004674">
    <property type="term" value="F:protein serine/threonine kinase activity"/>
    <property type="evidence" value="ECO:0007669"/>
    <property type="project" value="UniProtKB-KW"/>
</dbReference>
<evidence type="ECO:0000256" key="4">
    <source>
        <dbReference type="ARBA" id="ARBA00022741"/>
    </source>
</evidence>
<dbReference type="GO" id="GO:0000070">
    <property type="term" value="P:mitotic sister chromatid segregation"/>
    <property type="evidence" value="ECO:0007669"/>
    <property type="project" value="UniProtKB-ARBA"/>
</dbReference>
<comment type="caution">
    <text evidence="18">The sequence shown here is derived from an EMBL/GenBank/DDBJ whole genome shotgun (WGS) entry which is preliminary data.</text>
</comment>
<dbReference type="InterPro" id="IPR017441">
    <property type="entry name" value="Protein_kinase_ATP_BS"/>
</dbReference>
<dbReference type="CDD" id="cd14007">
    <property type="entry name" value="STKc_Aurora"/>
    <property type="match status" value="1"/>
</dbReference>
<dbReference type="Gene3D" id="1.10.510.10">
    <property type="entry name" value="Transferase(Phosphotransferase) domain 1"/>
    <property type="match status" value="1"/>
</dbReference>
<feature type="compositionally biased region" description="Low complexity" evidence="16">
    <location>
        <begin position="303"/>
        <end position="315"/>
    </location>
</feature>
<keyword evidence="3 15" id="KW-0808">Transferase</keyword>
<feature type="domain" description="Protein kinase" evidence="17">
    <location>
        <begin position="21"/>
        <end position="273"/>
    </location>
</feature>
<feature type="binding site" evidence="11">
    <location>
        <position position="31"/>
    </location>
    <ligand>
        <name>ATP</name>
        <dbReference type="ChEBI" id="CHEBI:30616"/>
    </ligand>
</feature>
<dbReference type="PROSITE" id="PS00108">
    <property type="entry name" value="PROTEIN_KINASE_ST"/>
    <property type="match status" value="1"/>
</dbReference>
<evidence type="ECO:0000313" key="19">
    <source>
        <dbReference type="Proteomes" id="UP000198287"/>
    </source>
</evidence>
<evidence type="ECO:0000256" key="8">
    <source>
        <dbReference type="ARBA" id="ARBA00048679"/>
    </source>
</evidence>
<dbReference type="STRING" id="158441.A0A226F4G2"/>
<evidence type="ECO:0000256" key="16">
    <source>
        <dbReference type="SAM" id="MobiDB-lite"/>
    </source>
</evidence>
<protein>
    <recommendedName>
        <fullName evidence="15">Aurora kinase</fullName>
        <ecNumber evidence="15">2.7.11.1</ecNumber>
    </recommendedName>
</protein>
<dbReference type="Pfam" id="PF00069">
    <property type="entry name" value="Pkinase"/>
    <property type="match status" value="1"/>
</dbReference>
<evidence type="ECO:0000256" key="11">
    <source>
        <dbReference type="PIRSR" id="PIRSR630616-2"/>
    </source>
</evidence>
<evidence type="ECO:0000256" key="2">
    <source>
        <dbReference type="ARBA" id="ARBA00022527"/>
    </source>
</evidence>
<feature type="cross-link" description="Glycyl lysine isopeptide (Lys-Gly) (interchain with G-Cter in SUMO2)" evidence="12">
    <location>
        <position position="148"/>
    </location>
</feature>
<dbReference type="PANTHER" id="PTHR24350">
    <property type="entry name" value="SERINE/THREONINE-PROTEIN KINASE IAL-RELATED"/>
    <property type="match status" value="1"/>
</dbReference>
<keyword evidence="10" id="KW-0479">Metal-binding</keyword>
<keyword evidence="5 15" id="KW-0418">Kinase</keyword>
<dbReference type="SMART" id="SM00220">
    <property type="entry name" value="S_TKc"/>
    <property type="match status" value="1"/>
</dbReference>
<keyword evidence="19" id="KW-1185">Reference proteome</keyword>
<keyword evidence="4 11" id="KW-0547">Nucleotide-binding</keyword>
<evidence type="ECO:0000256" key="9">
    <source>
        <dbReference type="PIRSR" id="PIRSR000615-1"/>
    </source>
</evidence>
<dbReference type="EC" id="2.7.11.1" evidence="15"/>
<dbReference type="OrthoDB" id="377346at2759"/>
<evidence type="ECO:0000256" key="7">
    <source>
        <dbReference type="ARBA" id="ARBA00047899"/>
    </source>
</evidence>
<dbReference type="InterPro" id="IPR011009">
    <property type="entry name" value="Kinase-like_dom_sf"/>
</dbReference>
<keyword evidence="2 14" id="KW-0723">Serine/threonine-protein kinase</keyword>
<feature type="binding site" evidence="11">
    <location>
        <begin position="150"/>
        <end position="151"/>
    </location>
    <ligand>
        <name>ATP</name>
        <dbReference type="ChEBI" id="CHEBI:30616"/>
    </ligand>
</feature>
<dbReference type="GO" id="GO:0006325">
    <property type="term" value="P:chromatin organization"/>
    <property type="evidence" value="ECO:0007669"/>
    <property type="project" value="UniProtKB-ARBA"/>
</dbReference>
<dbReference type="FunFam" id="3.30.200.20:FF:000042">
    <property type="entry name" value="Aurora kinase A"/>
    <property type="match status" value="1"/>
</dbReference>
<dbReference type="GO" id="GO:0046872">
    <property type="term" value="F:metal ion binding"/>
    <property type="evidence" value="ECO:0007669"/>
    <property type="project" value="UniProtKB-KW"/>
</dbReference>
<reference evidence="18 19" key="1">
    <citation type="submission" date="2015-12" db="EMBL/GenBank/DDBJ databases">
        <title>The genome of Folsomia candida.</title>
        <authorList>
            <person name="Faddeeva A."/>
            <person name="Derks M.F."/>
            <person name="Anvar Y."/>
            <person name="Smit S."/>
            <person name="Van Straalen N."/>
            <person name="Roelofs D."/>
        </authorList>
    </citation>
    <scope>NUCLEOTIDE SEQUENCE [LARGE SCALE GENOMIC DNA]</scope>
    <source>
        <strain evidence="18 19">VU population</strain>
        <tissue evidence="18">Whole body</tissue>
    </source>
</reference>
<comment type="catalytic activity">
    <reaction evidence="7 15">
        <text>L-threonyl-[protein] + ATP = O-phospho-L-threonyl-[protein] + ADP + H(+)</text>
        <dbReference type="Rhea" id="RHEA:46608"/>
        <dbReference type="Rhea" id="RHEA-COMP:11060"/>
        <dbReference type="Rhea" id="RHEA-COMP:11605"/>
        <dbReference type="ChEBI" id="CHEBI:15378"/>
        <dbReference type="ChEBI" id="CHEBI:30013"/>
        <dbReference type="ChEBI" id="CHEBI:30616"/>
        <dbReference type="ChEBI" id="CHEBI:61977"/>
        <dbReference type="ChEBI" id="CHEBI:456216"/>
        <dbReference type="EC" id="2.7.11.1"/>
    </reaction>
</comment>
<accession>A0A226F4G2</accession>
<evidence type="ECO:0000256" key="3">
    <source>
        <dbReference type="ARBA" id="ARBA00022679"/>
    </source>
</evidence>
<evidence type="ECO:0000256" key="6">
    <source>
        <dbReference type="ARBA" id="ARBA00022840"/>
    </source>
</evidence>
<feature type="binding site" evidence="11">
    <location>
        <begin position="99"/>
        <end position="101"/>
    </location>
    <ligand>
        <name>ATP</name>
        <dbReference type="ChEBI" id="CHEBI:30616"/>
    </ligand>
</feature>
<keyword evidence="6 11" id="KW-0067">ATP-binding</keyword>
<dbReference type="Gene3D" id="3.30.200.20">
    <property type="entry name" value="Phosphorylase Kinase, domain 1"/>
    <property type="match status" value="1"/>
</dbReference>
<evidence type="ECO:0000256" key="12">
    <source>
        <dbReference type="PIRSR" id="PIRSR630616-3"/>
    </source>
</evidence>
<comment type="catalytic activity">
    <reaction evidence="8 15">
        <text>L-seryl-[protein] + ATP = O-phospho-L-seryl-[protein] + ADP + H(+)</text>
        <dbReference type="Rhea" id="RHEA:17989"/>
        <dbReference type="Rhea" id="RHEA-COMP:9863"/>
        <dbReference type="Rhea" id="RHEA-COMP:11604"/>
        <dbReference type="ChEBI" id="CHEBI:15378"/>
        <dbReference type="ChEBI" id="CHEBI:29999"/>
        <dbReference type="ChEBI" id="CHEBI:30616"/>
        <dbReference type="ChEBI" id="CHEBI:83421"/>
        <dbReference type="ChEBI" id="CHEBI:456216"/>
        <dbReference type="EC" id="2.7.11.1"/>
    </reaction>
</comment>
<dbReference type="SUPFAM" id="SSF56112">
    <property type="entry name" value="Protein kinase-like (PK-like)"/>
    <property type="match status" value="1"/>
</dbReference>
<feature type="region of interest" description="Disordered" evidence="16">
    <location>
        <begin position="284"/>
        <end position="345"/>
    </location>
</feature>
<dbReference type="FunFam" id="1.10.510.10:FF:000235">
    <property type="entry name" value="Serine/threonine-protein kinase ark1"/>
    <property type="match status" value="1"/>
</dbReference>
<keyword evidence="10" id="KW-0460">Magnesium</keyword>